<protein>
    <submittedName>
        <fullName evidence="7">G7673 protein</fullName>
    </submittedName>
</protein>
<evidence type="ECO:0000256" key="1">
    <source>
        <dbReference type="ARBA" id="ARBA00004141"/>
    </source>
</evidence>
<sequence>MPAPRQGARACLSSSVREVLSSAAMASPGMPAGILVNSSVFILGIQILLKGLTPGGVAHSWALGTAVYSAFGPGGYLLVCLYFILGSLVTKVKLAQKQKEGIAEARSGRRQPGSVWGSGLAGMLCAIAALATGLSDPWRIGFVASFVSKLSDTVSSEIGKAYGKTTYLITTLGRVPRGTEGAISAEGTLAGAGAALAFAALAAAIGQVTWRQAAVVAAAATAANLFESFLGAVLQGQKGSEWLSNDVVNMIQICIAAALAIGISMAADI</sequence>
<keyword evidence="8" id="KW-1185">Reference proteome</keyword>
<reference evidence="7 8" key="1">
    <citation type="submission" date="2024-06" db="EMBL/GenBank/DDBJ databases">
        <authorList>
            <person name="Kraege A."/>
            <person name="Thomma B."/>
        </authorList>
    </citation>
    <scope>NUCLEOTIDE SEQUENCE [LARGE SCALE GENOMIC DNA]</scope>
</reference>
<organism evidence="7 8">
    <name type="scientific">Coccomyxa viridis</name>
    <dbReference type="NCBI Taxonomy" id="1274662"/>
    <lineage>
        <taxon>Eukaryota</taxon>
        <taxon>Viridiplantae</taxon>
        <taxon>Chlorophyta</taxon>
        <taxon>core chlorophytes</taxon>
        <taxon>Trebouxiophyceae</taxon>
        <taxon>Trebouxiophyceae incertae sedis</taxon>
        <taxon>Coccomyxaceae</taxon>
        <taxon>Coccomyxa</taxon>
    </lineage>
</organism>
<name>A0ABP1G3C8_9CHLO</name>
<comment type="similarity">
    <text evidence="2">Belongs to the TMEM19 family.</text>
</comment>
<dbReference type="PANTHER" id="PTHR13353">
    <property type="entry name" value="TRANSMEMBRANE PROTEIN 19"/>
    <property type="match status" value="1"/>
</dbReference>
<gene>
    <name evidence="7" type="primary">g7673</name>
    <name evidence="7" type="ORF">VP750_LOCUS6567</name>
</gene>
<accession>A0ABP1G3C8</accession>
<dbReference type="Pfam" id="PF01940">
    <property type="entry name" value="DUF92"/>
    <property type="match status" value="1"/>
</dbReference>
<keyword evidence="3 6" id="KW-0812">Transmembrane</keyword>
<evidence type="ECO:0000256" key="6">
    <source>
        <dbReference type="SAM" id="Phobius"/>
    </source>
</evidence>
<feature type="transmembrane region" description="Helical" evidence="6">
    <location>
        <begin position="213"/>
        <end position="235"/>
    </location>
</feature>
<comment type="subcellular location">
    <subcellularLocation>
        <location evidence="1">Membrane</location>
        <topology evidence="1">Multi-pass membrane protein</topology>
    </subcellularLocation>
</comment>
<evidence type="ECO:0000256" key="5">
    <source>
        <dbReference type="ARBA" id="ARBA00023136"/>
    </source>
</evidence>
<feature type="transmembrane region" description="Helical" evidence="6">
    <location>
        <begin position="30"/>
        <end position="49"/>
    </location>
</feature>
<evidence type="ECO:0000313" key="7">
    <source>
        <dbReference type="EMBL" id="CAL5224908.1"/>
    </source>
</evidence>
<evidence type="ECO:0000256" key="2">
    <source>
        <dbReference type="ARBA" id="ARBA00009012"/>
    </source>
</evidence>
<comment type="caution">
    <text evidence="7">The sequence shown here is derived from an EMBL/GenBank/DDBJ whole genome shotgun (WGS) entry which is preliminary data.</text>
</comment>
<dbReference type="InterPro" id="IPR002794">
    <property type="entry name" value="DUF92_TMEM19"/>
</dbReference>
<proteinExistence type="inferred from homology"/>
<keyword evidence="5 6" id="KW-0472">Membrane</keyword>
<dbReference type="EMBL" id="CAXHTA020000011">
    <property type="protein sequence ID" value="CAL5224908.1"/>
    <property type="molecule type" value="Genomic_DNA"/>
</dbReference>
<feature type="transmembrane region" description="Helical" evidence="6">
    <location>
        <begin position="61"/>
        <end position="89"/>
    </location>
</feature>
<keyword evidence="4 6" id="KW-1133">Transmembrane helix</keyword>
<evidence type="ECO:0000313" key="8">
    <source>
        <dbReference type="Proteomes" id="UP001497392"/>
    </source>
</evidence>
<feature type="transmembrane region" description="Helical" evidence="6">
    <location>
        <begin position="247"/>
        <end position="267"/>
    </location>
</feature>
<feature type="transmembrane region" description="Helical" evidence="6">
    <location>
        <begin position="187"/>
        <end position="206"/>
    </location>
</feature>
<dbReference type="Proteomes" id="UP001497392">
    <property type="component" value="Unassembled WGS sequence"/>
</dbReference>
<evidence type="ECO:0000256" key="3">
    <source>
        <dbReference type="ARBA" id="ARBA00022692"/>
    </source>
</evidence>
<evidence type="ECO:0000256" key="4">
    <source>
        <dbReference type="ARBA" id="ARBA00022989"/>
    </source>
</evidence>
<dbReference type="PANTHER" id="PTHR13353:SF5">
    <property type="entry name" value="TRANSMEMBRANE PROTEIN 19"/>
    <property type="match status" value="1"/>
</dbReference>
<feature type="transmembrane region" description="Helical" evidence="6">
    <location>
        <begin position="115"/>
        <end position="134"/>
    </location>
</feature>